<keyword evidence="1" id="KW-0812">Transmembrane</keyword>
<gene>
    <name evidence="2" type="ORF">BTO13_08635</name>
</gene>
<keyword evidence="1" id="KW-0472">Membrane</keyword>
<proteinExistence type="predicted"/>
<accession>A0A2S7WD19</accession>
<feature type="transmembrane region" description="Helical" evidence="1">
    <location>
        <begin position="69"/>
        <end position="86"/>
    </location>
</feature>
<organism evidence="2 3">
    <name type="scientific">Polaribacter gangjinensis</name>
    <dbReference type="NCBI Taxonomy" id="574710"/>
    <lineage>
        <taxon>Bacteria</taxon>
        <taxon>Pseudomonadati</taxon>
        <taxon>Bacteroidota</taxon>
        <taxon>Flavobacteriia</taxon>
        <taxon>Flavobacteriales</taxon>
        <taxon>Flavobacteriaceae</taxon>
    </lineage>
</organism>
<evidence type="ECO:0000313" key="2">
    <source>
        <dbReference type="EMBL" id="PQJ75306.1"/>
    </source>
</evidence>
<dbReference type="OrthoDB" id="1121212at2"/>
<dbReference type="Proteomes" id="UP000237608">
    <property type="component" value="Unassembled WGS sequence"/>
</dbReference>
<reference evidence="2 3" key="1">
    <citation type="submission" date="2016-12" db="EMBL/GenBank/DDBJ databases">
        <title>Trade-off between light-utilization and light-protection in marine flavobacteria.</title>
        <authorList>
            <person name="Kumagai Y."/>
            <person name="Yoshizawa S."/>
            <person name="Kogure K."/>
            <person name="Iwasaki W."/>
        </authorList>
    </citation>
    <scope>NUCLEOTIDE SEQUENCE [LARGE SCALE GENOMIC DNA]</scope>
    <source>
        <strain evidence="2 3">KCTC 22729</strain>
    </source>
</reference>
<name>A0A2S7WD19_9FLAO</name>
<evidence type="ECO:0000256" key="1">
    <source>
        <dbReference type="SAM" id="Phobius"/>
    </source>
</evidence>
<keyword evidence="1" id="KW-1133">Transmembrane helix</keyword>
<protein>
    <submittedName>
        <fullName evidence="2">Uncharacterized protein</fullName>
    </submittedName>
</protein>
<keyword evidence="3" id="KW-1185">Reference proteome</keyword>
<evidence type="ECO:0000313" key="3">
    <source>
        <dbReference type="Proteomes" id="UP000237608"/>
    </source>
</evidence>
<sequence>MAKEGFVAHIFETIKSDKRSRASTYDKIKNFKKGTNFQVTFKNKATKSQLIRIREKIQEENKKAFQKNIILITIVIFILIYVIGFVKF</sequence>
<comment type="caution">
    <text evidence="2">The sequence shown here is derived from an EMBL/GenBank/DDBJ whole genome shotgun (WGS) entry which is preliminary data.</text>
</comment>
<dbReference type="RefSeq" id="WP_105046446.1">
    <property type="nucleotide sequence ID" value="NZ_CP150662.1"/>
</dbReference>
<dbReference type="AlphaFoldDB" id="A0A2S7WD19"/>
<dbReference type="EMBL" id="MSCL01000001">
    <property type="protein sequence ID" value="PQJ75306.1"/>
    <property type="molecule type" value="Genomic_DNA"/>
</dbReference>